<reference evidence="1" key="1">
    <citation type="journal article" date="2021" name="PeerJ">
        <title>Extensive microbial diversity within the chicken gut microbiome revealed by metagenomics and culture.</title>
        <authorList>
            <person name="Gilroy R."/>
            <person name="Ravi A."/>
            <person name="Getino M."/>
            <person name="Pursley I."/>
            <person name="Horton D.L."/>
            <person name="Alikhan N.F."/>
            <person name="Baker D."/>
            <person name="Gharbi K."/>
            <person name="Hall N."/>
            <person name="Watson M."/>
            <person name="Adriaenssens E.M."/>
            <person name="Foster-Nyarko E."/>
            <person name="Jarju S."/>
            <person name="Secka A."/>
            <person name="Antonio M."/>
            <person name="Oren A."/>
            <person name="Chaudhuri R.R."/>
            <person name="La Ragione R."/>
            <person name="Hildebrand F."/>
            <person name="Pallen M.J."/>
        </authorList>
    </citation>
    <scope>NUCLEOTIDE SEQUENCE</scope>
    <source>
        <strain evidence="1">12435</strain>
    </source>
</reference>
<evidence type="ECO:0000313" key="2">
    <source>
        <dbReference type="Proteomes" id="UP000823990"/>
    </source>
</evidence>
<gene>
    <name evidence="1" type="ORF">H9892_02770</name>
</gene>
<accession>A0A9D1PZ22</accession>
<dbReference type="Gene3D" id="1.25.40.10">
    <property type="entry name" value="Tetratricopeptide repeat domain"/>
    <property type="match status" value="1"/>
</dbReference>
<name>A0A9D1PZ22_9FIRM</name>
<dbReference type="EMBL" id="DXHS01000048">
    <property type="protein sequence ID" value="HIW02244.1"/>
    <property type="molecule type" value="Genomic_DNA"/>
</dbReference>
<dbReference type="AlphaFoldDB" id="A0A9D1PZ22"/>
<protein>
    <submittedName>
        <fullName evidence="1">Glycosyl transferase family 2</fullName>
    </submittedName>
</protein>
<dbReference type="GO" id="GO:0016740">
    <property type="term" value="F:transferase activity"/>
    <property type="evidence" value="ECO:0007669"/>
    <property type="project" value="UniProtKB-KW"/>
</dbReference>
<sequence>REQYLGLLEMSVAECPEDDRNMHYLGREYMFRGRWDDCIRTLERHLAMPSATWKDERCASMRFIARSLHMKGETAKARDMYFRAIAEAPHLREPYVDLASMLLETGEMYGAAYFASLALAITVRPETYICEEKAWGSLPHDLLAVALYYTGDRTCALAEAEAALSFEPSNERLQNNIRLISASLCEK</sequence>
<dbReference type="Proteomes" id="UP000823990">
    <property type="component" value="Unassembled WGS sequence"/>
</dbReference>
<evidence type="ECO:0000313" key="1">
    <source>
        <dbReference type="EMBL" id="HIW02244.1"/>
    </source>
</evidence>
<reference evidence="1" key="2">
    <citation type="submission" date="2021-04" db="EMBL/GenBank/DDBJ databases">
        <authorList>
            <person name="Gilroy R."/>
        </authorList>
    </citation>
    <scope>NUCLEOTIDE SEQUENCE</scope>
    <source>
        <strain evidence="1">12435</strain>
    </source>
</reference>
<dbReference type="InterPro" id="IPR011990">
    <property type="entry name" value="TPR-like_helical_dom_sf"/>
</dbReference>
<feature type="non-terminal residue" evidence="1">
    <location>
        <position position="1"/>
    </location>
</feature>
<organism evidence="1 2">
    <name type="scientific">Candidatus Protoclostridium stercorigallinarum</name>
    <dbReference type="NCBI Taxonomy" id="2838741"/>
    <lineage>
        <taxon>Bacteria</taxon>
        <taxon>Bacillati</taxon>
        <taxon>Bacillota</taxon>
        <taxon>Clostridia</taxon>
        <taxon>Candidatus Protoclostridium</taxon>
    </lineage>
</organism>
<keyword evidence="1" id="KW-0808">Transferase</keyword>
<proteinExistence type="predicted"/>
<dbReference type="SUPFAM" id="SSF48452">
    <property type="entry name" value="TPR-like"/>
    <property type="match status" value="1"/>
</dbReference>
<comment type="caution">
    <text evidence="1">The sequence shown here is derived from an EMBL/GenBank/DDBJ whole genome shotgun (WGS) entry which is preliminary data.</text>
</comment>